<dbReference type="VEuPathDB" id="PiroplasmaDB:BBOV_III011180"/>
<dbReference type="Proteomes" id="UP000002173">
    <property type="component" value="Chromosome 3"/>
</dbReference>
<comment type="caution">
    <text evidence="5">The sequence shown here is derived from an EMBL/GenBank/DDBJ whole genome shotgun (WGS) entry which is preliminary data.</text>
</comment>
<dbReference type="InterPro" id="IPR036322">
    <property type="entry name" value="WD40_repeat_dom_sf"/>
</dbReference>
<dbReference type="AlphaFoldDB" id="A7AQ36"/>
<dbReference type="STRING" id="5865.A7AQ36"/>
<dbReference type="GeneID" id="5480498"/>
<evidence type="ECO:0000256" key="3">
    <source>
        <dbReference type="PROSITE-ProRule" id="PRU00221"/>
    </source>
</evidence>
<evidence type="ECO:0000256" key="1">
    <source>
        <dbReference type="ARBA" id="ARBA00022574"/>
    </source>
</evidence>
<dbReference type="GO" id="GO:0030515">
    <property type="term" value="F:snoRNA binding"/>
    <property type="evidence" value="ECO:0007669"/>
    <property type="project" value="TreeGrafter"/>
</dbReference>
<accession>A7AQ36</accession>
<feature type="coiled-coil region" evidence="4">
    <location>
        <begin position="843"/>
        <end position="870"/>
    </location>
</feature>
<gene>
    <name evidence="5" type="ORF">BBOV_III011180</name>
</gene>
<dbReference type="Pfam" id="PF25172">
    <property type="entry name" value="Beta-prop_WDR3_2nd"/>
    <property type="match status" value="1"/>
</dbReference>
<protein>
    <submittedName>
        <fullName evidence="5">WD domain, G-beta repeat containing protein</fullName>
    </submittedName>
</protein>
<keyword evidence="4" id="KW-0175">Coiled coil</keyword>
<dbReference type="eggNOG" id="KOG0306">
    <property type="taxonomic scope" value="Eukaryota"/>
</dbReference>
<feature type="repeat" description="WD" evidence="3">
    <location>
        <begin position="711"/>
        <end position="743"/>
    </location>
</feature>
<name>A7AQ36_BABBO</name>
<dbReference type="EMBL" id="AAXT01000001">
    <property type="protein sequence ID" value="EDO08670.1"/>
    <property type="molecule type" value="Genomic_DNA"/>
</dbReference>
<dbReference type="Gene3D" id="2.130.10.10">
    <property type="entry name" value="YVTN repeat-like/Quinoprotein amine dehydrogenase"/>
    <property type="match status" value="4"/>
</dbReference>
<dbReference type="InParanoid" id="A7AQ36"/>
<evidence type="ECO:0000256" key="4">
    <source>
        <dbReference type="SAM" id="Coils"/>
    </source>
</evidence>
<evidence type="ECO:0000313" key="6">
    <source>
        <dbReference type="Proteomes" id="UP000002173"/>
    </source>
</evidence>
<proteinExistence type="predicted"/>
<dbReference type="GO" id="GO:0034388">
    <property type="term" value="C:Pwp2p-containing subcomplex of 90S preribosome"/>
    <property type="evidence" value="ECO:0007669"/>
    <property type="project" value="TreeGrafter"/>
</dbReference>
<reference evidence="5 6" key="1">
    <citation type="journal article" date="2007" name="PLoS Pathog.">
        <title>Genome sequence of Babesia bovis and comparative analysis of apicomplexan hemoprotozoa.</title>
        <authorList>
            <person name="Brayton K.A."/>
            <person name="Lau A.O.T."/>
            <person name="Herndon D.R."/>
            <person name="Hannick L."/>
            <person name="Kappmeyer L.S."/>
            <person name="Berens S.J."/>
            <person name="Bidwell S.L."/>
            <person name="Brown W.C."/>
            <person name="Crabtree J."/>
            <person name="Fadrosh D."/>
            <person name="Feldblum T."/>
            <person name="Forberger H.A."/>
            <person name="Haas B.J."/>
            <person name="Howell J.M."/>
            <person name="Khouri H."/>
            <person name="Koo H."/>
            <person name="Mann D.J."/>
            <person name="Norimine J."/>
            <person name="Paulsen I.T."/>
            <person name="Radune D."/>
            <person name="Ren Q."/>
            <person name="Smith R.K. Jr."/>
            <person name="Suarez C.E."/>
            <person name="White O."/>
            <person name="Wortman J.R."/>
            <person name="Knowles D.P. Jr."/>
            <person name="McElwain T.F."/>
            <person name="Nene V.M."/>
        </authorList>
    </citation>
    <scope>NUCLEOTIDE SEQUENCE [LARGE SCALE GENOMIC DNA]</scope>
    <source>
        <strain evidence="5">T2Bo</strain>
    </source>
</reference>
<dbReference type="Pfam" id="PF00400">
    <property type="entry name" value="WD40"/>
    <property type="match status" value="1"/>
</dbReference>
<organism evidence="5 6">
    <name type="scientific">Babesia bovis</name>
    <dbReference type="NCBI Taxonomy" id="5865"/>
    <lineage>
        <taxon>Eukaryota</taxon>
        <taxon>Sar</taxon>
        <taxon>Alveolata</taxon>
        <taxon>Apicomplexa</taxon>
        <taxon>Aconoidasida</taxon>
        <taxon>Piroplasmida</taxon>
        <taxon>Babesiidae</taxon>
        <taxon>Babesia</taxon>
    </lineage>
</organism>
<dbReference type="PANTHER" id="PTHR19853">
    <property type="entry name" value="WD REPEAT CONTAINING PROTEIN 3 WDR3"/>
    <property type="match status" value="1"/>
</dbReference>
<dbReference type="SUPFAM" id="SSF63829">
    <property type="entry name" value="Calcium-dependent phosphotriesterase"/>
    <property type="match status" value="1"/>
</dbReference>
<dbReference type="SMART" id="SM00320">
    <property type="entry name" value="WD40"/>
    <property type="match status" value="12"/>
</dbReference>
<keyword evidence="2" id="KW-0677">Repeat</keyword>
<sequence length="1005" mass="112413">MVKSYLRYALDDSFGTVTSRGCRSVAALSHDYIISGHDERVSVWNCRTGEARVHFDAKPDDLYNPSDVTAFVCSHSRNKWLYVGYHDGSIRRFEMPPALPTDAVSVIHEDFKVHGHKSAITCLAISPSQQLLASGSQDCCIIIWDTTGDLGLFRLEGHRNEVCDLRFVSHSQGSESHLKSRKLGVGSAVGRNSDDILGFLISVSKDCIVRIWDLTSQLCIQTVVHSTAELYGLAINQNETRMYIAGAENRIRCYKLDMSGGEKDTSSTYDIPVYAKQLSTLNRQEAHGRCRKLCIVYPGDSMDSPGKPDTGSQMEIEHKGLLLSVSSNFVVFYRLFDSKEASKRQKRRLKRVAEKQRARCNKLREAVAATGRSVDTKFDALEDEIAYLEKLLSGSNPLETSDIDPFDPQNDVSDQAATDEINYMFAVNVLERVASFVAIPNGFVVGHSTNCVSVWRMNVNKLVQAKAKDEGNSDMVSQVERIHILNMVGHPGPILGLCISPNDMMCCSFSVDCTKIWNSRTLHCIRTLDTKSVTCAYFIAGNKHLMLGTAKGTLEVVYLDACEVTELYKVAPEVNKRSRGLDVVAMTEHPDHSSFAAAFRDRSVKLFRYVLKKKGTVDSLCLKDIGEISLTDDPTGICYSSDGRLLAVALEDSTIQTYYADTLKPFLSLYGHKLPVTSIDISSDGALLASSSLDKTTKIWGLDFGNIRRSLLGHSAAVVKCRWINGTHYLVTTGLDALIKMWDCDTYQLICQLRGHSSAVRSLAISADAHYFISASDDSTIRFWKRTDEQLFLSEERERDLDIQLEHEATRDDINHPIPVDRDALVNKASRKTIESVKATEDLMRVVDEAEEYRSALEDYQRELREYELLMADKGPIKKYGTPDISAPTEPAAPLELFNRTPTEHVMLALSTISHNVIHEVLIALPFIYAEKILAYIVQGLEAYQAHISRNVLNLHTIEMCAKACMLLLQMYFRQFYAQSHQRPLLAKLEKLLPVALQHELVSCS</sequence>
<keyword evidence="6" id="KW-1185">Reference proteome</keyword>
<feature type="repeat" description="WD" evidence="3">
    <location>
        <begin position="669"/>
        <end position="710"/>
    </location>
</feature>
<dbReference type="OMA" id="MNIPLTC"/>
<evidence type="ECO:0000256" key="2">
    <source>
        <dbReference type="ARBA" id="ARBA00022737"/>
    </source>
</evidence>
<evidence type="ECO:0000313" key="5">
    <source>
        <dbReference type="EMBL" id="EDO08670.1"/>
    </source>
</evidence>
<dbReference type="InterPro" id="IPR001680">
    <property type="entry name" value="WD40_rpt"/>
</dbReference>
<dbReference type="KEGG" id="bbo:BBOV_III011180"/>
<feature type="repeat" description="WD" evidence="3">
    <location>
        <begin position="113"/>
        <end position="145"/>
    </location>
</feature>
<dbReference type="InterPro" id="IPR015943">
    <property type="entry name" value="WD40/YVTN_repeat-like_dom_sf"/>
</dbReference>
<feature type="coiled-coil region" evidence="4">
    <location>
        <begin position="339"/>
        <end position="366"/>
    </location>
</feature>
<dbReference type="PROSITE" id="PS50294">
    <property type="entry name" value="WD_REPEATS_REGION"/>
    <property type="match status" value="4"/>
</dbReference>
<dbReference type="PROSITE" id="PS50082">
    <property type="entry name" value="WD_REPEATS_2"/>
    <property type="match status" value="4"/>
</dbReference>
<dbReference type="PANTHER" id="PTHR19853:SF0">
    <property type="entry name" value="WD REPEAT-CONTAINING PROTEIN 3"/>
    <property type="match status" value="1"/>
</dbReference>
<dbReference type="GO" id="GO:0032040">
    <property type="term" value="C:small-subunit processome"/>
    <property type="evidence" value="ECO:0007669"/>
    <property type="project" value="TreeGrafter"/>
</dbReference>
<keyword evidence="1 3" id="KW-0853">WD repeat</keyword>
<dbReference type="FunCoup" id="A7AQ36">
    <property type="interactions" value="257"/>
</dbReference>
<dbReference type="CDD" id="cd00200">
    <property type="entry name" value="WD40"/>
    <property type="match status" value="1"/>
</dbReference>
<dbReference type="SUPFAM" id="SSF50978">
    <property type="entry name" value="WD40 repeat-like"/>
    <property type="match status" value="2"/>
</dbReference>
<dbReference type="InterPro" id="IPR051570">
    <property type="entry name" value="TBC1_cilium_biogenesis"/>
</dbReference>
<feature type="repeat" description="WD" evidence="3">
    <location>
        <begin position="753"/>
        <end position="794"/>
    </location>
</feature>
<dbReference type="GO" id="GO:0030490">
    <property type="term" value="P:maturation of SSU-rRNA"/>
    <property type="evidence" value="ECO:0007669"/>
    <property type="project" value="TreeGrafter"/>
</dbReference>